<keyword evidence="5" id="KW-0520">NAD</keyword>
<feature type="transmembrane region" description="Helical" evidence="7">
    <location>
        <begin position="341"/>
        <end position="360"/>
    </location>
</feature>
<dbReference type="InterPro" id="IPR006976">
    <property type="entry name" value="VanZ-like"/>
</dbReference>
<dbReference type="GO" id="GO:0016020">
    <property type="term" value="C:membrane"/>
    <property type="evidence" value="ECO:0007669"/>
    <property type="project" value="UniProtKB-SubCell"/>
</dbReference>
<feature type="transmembrane region" description="Helical" evidence="7">
    <location>
        <begin position="257"/>
        <end position="276"/>
    </location>
</feature>
<feature type="binding site" evidence="5">
    <location>
        <position position="528"/>
    </location>
    <ligand>
        <name>K(+)</name>
        <dbReference type="ChEBI" id="CHEBI:29103"/>
    </ligand>
</feature>
<dbReference type="Pfam" id="PF03853">
    <property type="entry name" value="YjeF_N"/>
    <property type="match status" value="1"/>
</dbReference>
<comment type="caution">
    <text evidence="5">Lacks conserved residue(s) required for the propagation of feature annotation.</text>
</comment>
<evidence type="ECO:0000256" key="7">
    <source>
        <dbReference type="SAM" id="Phobius"/>
    </source>
</evidence>
<keyword evidence="5" id="KW-0521">NADP</keyword>
<keyword evidence="10" id="KW-0808">Transferase</keyword>
<feature type="transmembrane region" description="Helical" evidence="7">
    <location>
        <begin position="6"/>
        <end position="28"/>
    </location>
</feature>
<proteinExistence type="inferred from homology"/>
<feature type="transmembrane region" description="Helical" evidence="7">
    <location>
        <begin position="174"/>
        <end position="195"/>
    </location>
</feature>
<keyword evidence="5" id="KW-0547">Nucleotide-binding</keyword>
<reference evidence="10" key="3">
    <citation type="journal article" date="2019" name="Microbiol. Resour. Announc.">
        <title>Draft Genome Sequences of Type Strains of Gordonibacter faecihominis, Paraeggerthella hongkongensis, Parvibacter caecicola,Slackia equolifaciens, Slackia faecicanis, and Slackia isoflavoniconvertens.</title>
        <authorList>
            <person name="Danylec N."/>
            <person name="Stoll D.A."/>
            <person name="Dotsch A."/>
            <person name="Huch M."/>
        </authorList>
    </citation>
    <scope>NUCLEOTIDE SEQUENCE</scope>
    <source>
        <strain evidence="10">DSM 16107</strain>
    </source>
</reference>
<reference evidence="12" key="2">
    <citation type="submission" date="2018-05" db="EMBL/GenBank/DDBJ databases">
        <title>Genome Sequencing of selected type strains of the family Eggerthellaceae.</title>
        <authorList>
            <person name="Danylec N."/>
            <person name="Stoll D.A."/>
            <person name="Doetsch A."/>
            <person name="Huch M."/>
        </authorList>
    </citation>
    <scope>NUCLEOTIDE SEQUENCE [LARGE SCALE GENOMIC DNA]</scope>
    <source>
        <strain evidence="12">DSM 16107</strain>
    </source>
</reference>
<evidence type="ECO:0000313" key="12">
    <source>
        <dbReference type="Proteomes" id="UP000270112"/>
    </source>
</evidence>
<evidence type="ECO:0000256" key="6">
    <source>
        <dbReference type="SAM" id="MobiDB-lite"/>
    </source>
</evidence>
<feature type="domain" description="YjeF N-terminal" evidence="8">
    <location>
        <begin position="405"/>
        <end position="656"/>
    </location>
</feature>
<keyword evidence="5" id="KW-0479">Metal-binding</keyword>
<comment type="similarity">
    <text evidence="5">Belongs to the NnrE/AIBP family.</text>
</comment>
<accession>A0A3N0IT72</accession>
<evidence type="ECO:0000256" key="5">
    <source>
        <dbReference type="HAMAP-Rule" id="MF_01966"/>
    </source>
</evidence>
<feature type="compositionally biased region" description="Basic residues" evidence="6">
    <location>
        <begin position="561"/>
        <end position="571"/>
    </location>
</feature>
<feature type="binding site" evidence="5">
    <location>
        <position position="544"/>
    </location>
    <ligand>
        <name>(6S)-NADPHX</name>
        <dbReference type="ChEBI" id="CHEBI:64076"/>
    </ligand>
</feature>
<dbReference type="EMBL" id="QICC01000100">
    <property type="protein sequence ID" value="RNM40175.1"/>
    <property type="molecule type" value="Genomic_DNA"/>
</dbReference>
<dbReference type="HAMAP" id="MF_01966">
    <property type="entry name" value="NADHX_epimerase"/>
    <property type="match status" value="1"/>
</dbReference>
<comment type="catalytic activity">
    <reaction evidence="5">
        <text>(6R)-NADPHX = (6S)-NADPHX</text>
        <dbReference type="Rhea" id="RHEA:32227"/>
        <dbReference type="ChEBI" id="CHEBI:64076"/>
        <dbReference type="ChEBI" id="CHEBI:64077"/>
        <dbReference type="EC" id="5.1.99.6"/>
    </reaction>
</comment>
<protein>
    <recommendedName>
        <fullName evidence="5">NAD(P)H-hydrate epimerase</fullName>
        <ecNumber evidence="5">5.1.99.6</ecNumber>
    </recommendedName>
    <alternativeName>
        <fullName evidence="5">NAD(P)HX epimerase</fullName>
    </alternativeName>
</protein>
<dbReference type="GO" id="GO:0046872">
    <property type="term" value="F:metal ion binding"/>
    <property type="evidence" value="ECO:0007669"/>
    <property type="project" value="UniProtKB-KW"/>
</dbReference>
<evidence type="ECO:0000256" key="1">
    <source>
        <dbReference type="ARBA" id="ARBA00004141"/>
    </source>
</evidence>
<keyword evidence="3 7" id="KW-1133">Transmembrane helix</keyword>
<dbReference type="Gene3D" id="3.40.50.10260">
    <property type="entry name" value="YjeF N-terminal domain"/>
    <property type="match status" value="1"/>
</dbReference>
<dbReference type="PANTHER" id="PTHR36834:SF1">
    <property type="entry name" value="INTEGRAL MEMBRANE PROTEIN"/>
    <property type="match status" value="1"/>
</dbReference>
<keyword evidence="10" id="KW-0418">Kinase</keyword>
<dbReference type="SUPFAM" id="SSF64153">
    <property type="entry name" value="YjeF N-terminal domain-like"/>
    <property type="match status" value="2"/>
</dbReference>
<dbReference type="GO" id="GO:0000166">
    <property type="term" value="F:nucleotide binding"/>
    <property type="evidence" value="ECO:0007669"/>
    <property type="project" value="UniProtKB-KW"/>
</dbReference>
<reference evidence="9 11" key="1">
    <citation type="journal article" date="2018" name="Elife">
        <title>Discovery and characterization of a prevalent human gut bacterial enzyme sufficient for the inactivation of a family of plant toxins.</title>
        <authorList>
            <person name="Koppel N."/>
            <person name="Bisanz J.E."/>
            <person name="Pandelia M.E."/>
            <person name="Turnbaugh P.J."/>
            <person name="Balskus E.P."/>
        </authorList>
    </citation>
    <scope>NUCLEOTIDE SEQUENCE [LARGE SCALE GENOMIC DNA]</scope>
    <source>
        <strain evidence="9 11">DSM 16107</strain>
    </source>
</reference>
<feature type="region of interest" description="Disordered" evidence="6">
    <location>
        <begin position="558"/>
        <end position="588"/>
    </location>
</feature>
<dbReference type="Pfam" id="PF04892">
    <property type="entry name" value="VanZ"/>
    <property type="match status" value="1"/>
</dbReference>
<keyword evidence="11" id="KW-1185">Reference proteome</keyword>
<dbReference type="EMBL" id="PPTT01000006">
    <property type="protein sequence ID" value="RDB70176.1"/>
    <property type="molecule type" value="Genomic_DNA"/>
</dbReference>
<evidence type="ECO:0000313" key="11">
    <source>
        <dbReference type="Proteomes" id="UP000253817"/>
    </source>
</evidence>
<dbReference type="PANTHER" id="PTHR36834">
    <property type="entry name" value="MEMBRANE PROTEIN-RELATED"/>
    <property type="match status" value="1"/>
</dbReference>
<dbReference type="InterPro" id="IPR053150">
    <property type="entry name" value="Teicoplanin_resist-assoc"/>
</dbReference>
<keyword evidence="4 7" id="KW-0472">Membrane</keyword>
<dbReference type="InterPro" id="IPR004443">
    <property type="entry name" value="YjeF_N_dom"/>
</dbReference>
<comment type="caution">
    <text evidence="10">The sequence shown here is derived from an EMBL/GenBank/DDBJ whole genome shotgun (WGS) entry which is preliminary data.</text>
</comment>
<feature type="binding site" evidence="5">
    <location>
        <position position="599"/>
    </location>
    <ligand>
        <name>(6S)-NADPHX</name>
        <dbReference type="ChEBI" id="CHEBI:64076"/>
    </ligand>
</feature>
<name>A0A3N0IT72_9ACTN</name>
<comment type="subcellular location">
    <subcellularLocation>
        <location evidence="1">Membrane</location>
        <topology evidence="1">Multi-pass membrane protein</topology>
    </subcellularLocation>
</comment>
<comment type="catalytic activity">
    <reaction evidence="5">
        <text>(6R)-NADHX = (6S)-NADHX</text>
        <dbReference type="Rhea" id="RHEA:32215"/>
        <dbReference type="ChEBI" id="CHEBI:64074"/>
        <dbReference type="ChEBI" id="CHEBI:64075"/>
        <dbReference type="EC" id="5.1.99.6"/>
    </reaction>
</comment>
<dbReference type="OrthoDB" id="4822551at2"/>
<dbReference type="EC" id="5.1.99.6" evidence="5"/>
<feature type="binding site" evidence="5">
    <location>
        <position position="453"/>
    </location>
    <ligand>
        <name>K(+)</name>
        <dbReference type="ChEBI" id="CHEBI:29103"/>
    </ligand>
</feature>
<evidence type="ECO:0000256" key="3">
    <source>
        <dbReference type="ARBA" id="ARBA00022989"/>
    </source>
</evidence>
<dbReference type="RefSeq" id="WP_114545645.1">
    <property type="nucleotide sequence ID" value="NZ_PPTT01000006.1"/>
</dbReference>
<feature type="compositionally biased region" description="Basic and acidic residues" evidence="6">
    <location>
        <begin position="572"/>
        <end position="588"/>
    </location>
</feature>
<feature type="transmembrane region" description="Helical" evidence="7">
    <location>
        <begin position="140"/>
        <end position="162"/>
    </location>
</feature>
<dbReference type="Proteomes" id="UP000253817">
    <property type="component" value="Unassembled WGS sequence"/>
</dbReference>
<evidence type="ECO:0000256" key="2">
    <source>
        <dbReference type="ARBA" id="ARBA00022692"/>
    </source>
</evidence>
<sequence length="665" mass="73571">MNVYVSNIVMAALSFPLIAFVITIPYMVYQYRKFGSIPWLRTLVVYSFVFYLLCAYFLVLLPLPEDRTAIVPYAQTPQLVPFNFVHEFLAETSFSPSNPSTWLATLRDPYVYEAFFNVLLLVPLGMYLRYYFRRTWWQTLIIGFLVTLSFETTQLTGLWGLYEHPYRLFDVDDLMMNTLGAMVGFWMVGPAMRVLPDFRLVNEEAREAGMRASVTKRALSFLLDLLIAGFLGMLVGFGLAAAGLSGQETISVWTDRAVLLLCFVVVPVVTHGQTLGQKLLRLRIVRSDASRAHWYQFLARYGLLYLMIWAPFAALSGVVGLDPSTSGEMGAIVNFAAHNQTLLVWAWVVLMAAWGVSLLVRAVRSWRLKRPFVMLNGLISNTRIMTVAGVERERERRCVLDVADVAALERLIADDGTPLAELMERAGTAVADTVRLHVPDPAPVVVLAGAGNNGGDGWVAARALAEQDYPVTLITSDLAERIKAEPARSTALDVFADTAERDLPLRVLIAPDADVLIDAIDGAEAVVDAILGTGFAGDEVRPPYAAWIRAANRRRFEGSRGKGRGRHRKRALERGRHERGERRSAPMRAKDAPFTVAVDVPSGLSAQTGAAARPCLAADMTVTMLAYKPGLVATETNRWTGMVTLARLVDTKPYLAALGDELEDD</sequence>
<dbReference type="InterPro" id="IPR010432">
    <property type="entry name" value="RDD"/>
</dbReference>
<keyword evidence="5" id="KW-0630">Potassium</keyword>
<comment type="function">
    <text evidence="5">Catalyzes the epimerization of the S- and R-forms of NAD(P)HX, a damaged form of NAD(P)H that is a result of enzymatic or heat-dependent hydration. This is a prerequisite for the S-specific NAD(P)H-hydrate dehydratase to allow the repair of both epimers of NAD(P)HX.</text>
</comment>
<feature type="transmembrane region" description="Helical" evidence="7">
    <location>
        <begin position="297"/>
        <end position="321"/>
    </location>
</feature>
<evidence type="ECO:0000313" key="9">
    <source>
        <dbReference type="EMBL" id="RDB70176.1"/>
    </source>
</evidence>
<dbReference type="AlphaFoldDB" id="A0A3N0IT72"/>
<feature type="transmembrane region" description="Helical" evidence="7">
    <location>
        <begin position="221"/>
        <end position="245"/>
    </location>
</feature>
<feature type="binding site" evidence="5">
    <location>
        <position position="602"/>
    </location>
    <ligand>
        <name>K(+)</name>
        <dbReference type="ChEBI" id="CHEBI:29103"/>
    </ligand>
</feature>
<feature type="transmembrane region" description="Helical" evidence="7">
    <location>
        <begin position="40"/>
        <end position="63"/>
    </location>
</feature>
<dbReference type="PROSITE" id="PS51385">
    <property type="entry name" value="YJEF_N"/>
    <property type="match status" value="1"/>
</dbReference>
<dbReference type="Proteomes" id="UP000270112">
    <property type="component" value="Unassembled WGS sequence"/>
</dbReference>
<feature type="binding site" evidence="5">
    <location>
        <begin position="452"/>
        <end position="456"/>
    </location>
    <ligand>
        <name>(6S)-NADPHX</name>
        <dbReference type="ChEBI" id="CHEBI:64076"/>
    </ligand>
</feature>
<evidence type="ECO:0000256" key="4">
    <source>
        <dbReference type="ARBA" id="ARBA00023136"/>
    </source>
</evidence>
<dbReference type="InterPro" id="IPR036652">
    <property type="entry name" value="YjeF_N_dom_sf"/>
</dbReference>
<comment type="cofactor">
    <cofactor evidence="5">
        <name>K(+)</name>
        <dbReference type="ChEBI" id="CHEBI:29103"/>
    </cofactor>
    <text evidence="5">Binds 1 potassium ion per subunit.</text>
</comment>
<evidence type="ECO:0000259" key="8">
    <source>
        <dbReference type="PROSITE" id="PS51385"/>
    </source>
</evidence>
<dbReference type="GO" id="GO:0052856">
    <property type="term" value="F:NAD(P)HX epimerase activity"/>
    <property type="evidence" value="ECO:0007669"/>
    <property type="project" value="UniProtKB-UniRule"/>
</dbReference>
<keyword evidence="2 7" id="KW-0812">Transmembrane</keyword>
<gene>
    <name evidence="5" type="primary">nnrE</name>
    <name evidence="9" type="ORF">C1876_05140</name>
    <name evidence="10" type="ORF">DMP09_15465</name>
</gene>
<evidence type="ECO:0000313" key="10">
    <source>
        <dbReference type="EMBL" id="RNM40175.1"/>
    </source>
</evidence>
<organism evidence="10 12">
    <name type="scientific">Eggerthella sinensis</name>
    <dbReference type="NCBI Taxonomy" id="242230"/>
    <lineage>
        <taxon>Bacteria</taxon>
        <taxon>Bacillati</taxon>
        <taxon>Actinomycetota</taxon>
        <taxon>Coriobacteriia</taxon>
        <taxon>Eggerthellales</taxon>
        <taxon>Eggerthellaceae</taxon>
        <taxon>Eggerthella</taxon>
    </lineage>
</organism>
<feature type="transmembrane region" description="Helical" evidence="7">
    <location>
        <begin position="110"/>
        <end position="128"/>
    </location>
</feature>
<dbReference type="GO" id="GO:0016301">
    <property type="term" value="F:kinase activity"/>
    <property type="evidence" value="ECO:0007669"/>
    <property type="project" value="UniProtKB-KW"/>
</dbReference>
<dbReference type="Pfam" id="PF06271">
    <property type="entry name" value="RDD"/>
    <property type="match status" value="1"/>
</dbReference>
<keyword evidence="5" id="KW-0413">Isomerase</keyword>